<gene>
    <name evidence="1" type="ORF">F3059_06255</name>
</gene>
<reference evidence="1 2" key="1">
    <citation type="submission" date="2019-09" db="EMBL/GenBank/DDBJ databases">
        <title>Genomes of Cryomorphaceae.</title>
        <authorList>
            <person name="Bowman J.P."/>
        </authorList>
    </citation>
    <scope>NUCLEOTIDE SEQUENCE [LARGE SCALE GENOMIC DNA]</scope>
    <source>
        <strain evidence="1 2">KCTC 52047</strain>
    </source>
</reference>
<evidence type="ECO:0000313" key="1">
    <source>
        <dbReference type="EMBL" id="KAB1064300.1"/>
    </source>
</evidence>
<protein>
    <submittedName>
        <fullName evidence="1">Uncharacterized protein</fullName>
    </submittedName>
</protein>
<sequence length="122" mass="14109">MKFISSILLIALFGFTQFFNAVLFVNYRMNVDEITELFCENKDKPELNCNGKCHFSQQLMGETDEKRAPQEISFLPEQTLYFGSDCEEFSSGSDQNKNSSNFFYQISYSFLAPIEVFHPPRA</sequence>
<name>A0A6N6M709_9FLAO</name>
<comment type="caution">
    <text evidence="1">The sequence shown here is derived from an EMBL/GenBank/DDBJ whole genome shotgun (WGS) entry which is preliminary data.</text>
</comment>
<keyword evidence="2" id="KW-1185">Reference proteome</keyword>
<accession>A0A6N6M709</accession>
<dbReference type="AlphaFoldDB" id="A0A6N6M709"/>
<dbReference type="EMBL" id="WACR01000005">
    <property type="protein sequence ID" value="KAB1064300.1"/>
    <property type="molecule type" value="Genomic_DNA"/>
</dbReference>
<dbReference type="RefSeq" id="WP_151167316.1">
    <property type="nucleotide sequence ID" value="NZ_WACR01000005.1"/>
</dbReference>
<proteinExistence type="predicted"/>
<dbReference type="Proteomes" id="UP000435357">
    <property type="component" value="Unassembled WGS sequence"/>
</dbReference>
<organism evidence="1 2">
    <name type="scientific">Salibacter halophilus</name>
    <dbReference type="NCBI Taxonomy" id="1803916"/>
    <lineage>
        <taxon>Bacteria</taxon>
        <taxon>Pseudomonadati</taxon>
        <taxon>Bacteroidota</taxon>
        <taxon>Flavobacteriia</taxon>
        <taxon>Flavobacteriales</taxon>
        <taxon>Salibacteraceae</taxon>
        <taxon>Salibacter</taxon>
    </lineage>
</organism>
<dbReference type="OrthoDB" id="980645at2"/>
<evidence type="ECO:0000313" key="2">
    <source>
        <dbReference type="Proteomes" id="UP000435357"/>
    </source>
</evidence>